<dbReference type="GO" id="GO:0005829">
    <property type="term" value="C:cytosol"/>
    <property type="evidence" value="ECO:0007669"/>
    <property type="project" value="TreeGrafter"/>
</dbReference>
<evidence type="ECO:0000259" key="6">
    <source>
        <dbReference type="Pfam" id="PF19289"/>
    </source>
</evidence>
<dbReference type="Pfam" id="PF19290">
    <property type="entry name" value="PmbA_TldD_2nd"/>
    <property type="match status" value="1"/>
</dbReference>
<dbReference type="PIRSF" id="PIRSF004919">
    <property type="entry name" value="TldD"/>
    <property type="match status" value="1"/>
</dbReference>
<evidence type="ECO:0000256" key="3">
    <source>
        <dbReference type="ARBA" id="ARBA00022801"/>
    </source>
</evidence>
<evidence type="ECO:0000256" key="4">
    <source>
        <dbReference type="ARBA" id="ARBA00023049"/>
    </source>
</evidence>
<dbReference type="PANTHER" id="PTHR30624">
    <property type="entry name" value="UNCHARACTERIZED PROTEIN TLDD AND PMBA"/>
    <property type="match status" value="1"/>
</dbReference>
<comment type="similarity">
    <text evidence="1">Belongs to the peptidase U62 family.</text>
</comment>
<sequence>MVDFKELGEFGARELKKRGADFGDLFFERRFTFSGKCEENRIENLSNGIEVGVGIRFIKNFKTYYGFTNKLSQKAILEVIENLAAAAAAEKEVTLDFTEKEPRYEKICEGHDLDIPVERKVELLKRANEKARSYGDRVKQVTVVLRDQIQEVVVVNTTGQIVEDLRPRVVFYTLVVASNGIELQTGYEPVGHLGDYSLFERVSPEEIASKAAERALTMLKARPAPSGKFTVVLSSQAGGTMIHEAVGHGLEADLANQGLSVYANKLGEEVASPLITVVDDGFMKGKYGSSGYDDEGTPTGKNVLIENGVLKGYMYDTLEAMKSGGMPTGNGRRQSYMHVPIPRMTNTYVAPGESDPQEIIKSTEKGILVVKMGGGQVNTVNGDFVFEVSEAYLIENGEVTVPIKGASLIGNGPQVLKEIDAVGNDLNFSIGTCGKDGQGVPVSDGIPTLRIPSITVGGTS</sequence>
<dbReference type="GO" id="GO:0008237">
    <property type="term" value="F:metallopeptidase activity"/>
    <property type="evidence" value="ECO:0007669"/>
    <property type="project" value="UniProtKB-KW"/>
</dbReference>
<accession>E8T6D9</accession>
<dbReference type="EMBL" id="CP002444">
    <property type="protein sequence ID" value="ADU96723.1"/>
    <property type="molecule type" value="Genomic_DNA"/>
</dbReference>
<dbReference type="Pfam" id="PF19289">
    <property type="entry name" value="PmbA_TldD_3rd"/>
    <property type="match status" value="1"/>
</dbReference>
<dbReference type="InterPro" id="IPR025502">
    <property type="entry name" value="TldD"/>
</dbReference>
<protein>
    <submittedName>
        <fullName evidence="8">Peptidase U62 modulator of DNA gyrase</fullName>
    </submittedName>
</protein>
<dbReference type="Gene3D" id="3.30.2290.10">
    <property type="entry name" value="PmbA/TldD superfamily"/>
    <property type="match status" value="1"/>
</dbReference>
<dbReference type="STRING" id="648996.Theam_0756"/>
<dbReference type="AlphaFoldDB" id="E8T6D9"/>
<keyword evidence="2" id="KW-0645">Protease</keyword>
<dbReference type="SUPFAM" id="SSF111283">
    <property type="entry name" value="Putative modulator of DNA gyrase, PmbA/TldD"/>
    <property type="match status" value="1"/>
</dbReference>
<organism evidence="8 9">
    <name type="scientific">Thermovibrio ammonificans (strain DSM 15698 / JCM 12110 / HB-1)</name>
    <dbReference type="NCBI Taxonomy" id="648996"/>
    <lineage>
        <taxon>Bacteria</taxon>
        <taxon>Pseudomonadati</taxon>
        <taxon>Aquificota</taxon>
        <taxon>Aquificia</taxon>
        <taxon>Desulfurobacteriales</taxon>
        <taxon>Desulfurobacteriaceae</taxon>
        <taxon>Thermovibrio</taxon>
    </lineage>
</organism>
<name>E8T6D9_THEA1</name>
<keyword evidence="9" id="KW-1185">Reference proteome</keyword>
<dbReference type="KEGG" id="tam:Theam_0756"/>
<evidence type="ECO:0000259" key="5">
    <source>
        <dbReference type="Pfam" id="PF01523"/>
    </source>
</evidence>
<feature type="domain" description="Metalloprotease TldD/E C-terminal" evidence="6">
    <location>
        <begin position="226"/>
        <end position="458"/>
    </location>
</feature>
<dbReference type="OrthoDB" id="9803213at2"/>
<evidence type="ECO:0000313" key="8">
    <source>
        <dbReference type="EMBL" id="ADU96723.1"/>
    </source>
</evidence>
<evidence type="ECO:0000259" key="7">
    <source>
        <dbReference type="Pfam" id="PF19290"/>
    </source>
</evidence>
<dbReference type="InterPro" id="IPR002510">
    <property type="entry name" value="Metalloprtase-TldD/E_N"/>
</dbReference>
<keyword evidence="3" id="KW-0378">Hydrolase</keyword>
<proteinExistence type="inferred from homology"/>
<dbReference type="InterPro" id="IPR045570">
    <property type="entry name" value="Metalloprtase-TldD/E_cen_dom"/>
</dbReference>
<dbReference type="InterPro" id="IPR036059">
    <property type="entry name" value="TldD/PmbA_sf"/>
</dbReference>
<dbReference type="InterPro" id="IPR045569">
    <property type="entry name" value="Metalloprtase-TldD/E_C"/>
</dbReference>
<dbReference type="PANTHER" id="PTHR30624:SF4">
    <property type="entry name" value="METALLOPROTEASE TLDD"/>
    <property type="match status" value="1"/>
</dbReference>
<dbReference type="HOGENOM" id="CLU_026425_1_0_0"/>
<dbReference type="GO" id="GO:0006508">
    <property type="term" value="P:proteolysis"/>
    <property type="evidence" value="ECO:0007669"/>
    <property type="project" value="UniProtKB-KW"/>
</dbReference>
<evidence type="ECO:0000256" key="2">
    <source>
        <dbReference type="ARBA" id="ARBA00022670"/>
    </source>
</evidence>
<dbReference type="InterPro" id="IPR051463">
    <property type="entry name" value="Peptidase_U62_metallo"/>
</dbReference>
<dbReference type="RefSeq" id="WP_013537509.1">
    <property type="nucleotide sequence ID" value="NC_014926.1"/>
</dbReference>
<dbReference type="Pfam" id="PF01523">
    <property type="entry name" value="PmbA_TldD_1st"/>
    <property type="match status" value="1"/>
</dbReference>
<dbReference type="InterPro" id="IPR035068">
    <property type="entry name" value="TldD/PmbA_N"/>
</dbReference>
<evidence type="ECO:0000313" key="9">
    <source>
        <dbReference type="Proteomes" id="UP000006362"/>
    </source>
</evidence>
<evidence type="ECO:0000256" key="1">
    <source>
        <dbReference type="ARBA" id="ARBA00005836"/>
    </source>
</evidence>
<feature type="domain" description="Metalloprotease TldD/E N-terminal" evidence="5">
    <location>
        <begin position="24"/>
        <end position="87"/>
    </location>
</feature>
<keyword evidence="4" id="KW-0482">Metalloprotease</keyword>
<reference evidence="8" key="1">
    <citation type="submission" date="2011-01" db="EMBL/GenBank/DDBJ databases">
        <title>Complete sequence of chromosome of Thermovibrio ammonificans HB-1.</title>
        <authorList>
            <consortium name="US DOE Joint Genome Institute"/>
            <person name="Lucas S."/>
            <person name="Copeland A."/>
            <person name="Lapidus A."/>
            <person name="Cheng J.-F."/>
            <person name="Goodwin L."/>
            <person name="Pitluck S."/>
            <person name="Davenport K."/>
            <person name="Detter J.C."/>
            <person name="Han C."/>
            <person name="Tapia R."/>
            <person name="Land M."/>
            <person name="Hauser L."/>
            <person name="Kyrpides N."/>
            <person name="Ivanova N."/>
            <person name="Ovchinnikova G."/>
            <person name="Vetriani C."/>
            <person name="Woyke T."/>
        </authorList>
    </citation>
    <scope>NUCLEOTIDE SEQUENCE [LARGE SCALE GENOMIC DNA]</scope>
    <source>
        <strain evidence="8">HB-1</strain>
    </source>
</reference>
<gene>
    <name evidence="8" type="ordered locus">Theam_0756</name>
</gene>
<feature type="domain" description="Metalloprotease TldD/E central" evidence="7">
    <location>
        <begin position="111"/>
        <end position="219"/>
    </location>
</feature>
<dbReference type="eggNOG" id="COG0312">
    <property type="taxonomic scope" value="Bacteria"/>
</dbReference>
<dbReference type="Proteomes" id="UP000006362">
    <property type="component" value="Chromosome"/>
</dbReference>